<gene>
    <name evidence="1" type="ORF">Edafosvirus1_60</name>
</gene>
<name>A0A3G4ZWB9_9VIRU</name>
<proteinExistence type="predicted"/>
<dbReference type="EMBL" id="MK072066">
    <property type="protein sequence ID" value="AYV77729.1"/>
    <property type="molecule type" value="Genomic_DNA"/>
</dbReference>
<sequence length="69" mass="7988">MPENFNRRMSSAEKSLRRQQNNCCSLSNRLNRPQNLFRSSIINCHTLPDGRQICESCSFIDGREVCVII</sequence>
<protein>
    <submittedName>
        <fullName evidence="1">Uncharacterized protein</fullName>
    </submittedName>
</protein>
<organism evidence="1">
    <name type="scientific">Edafosvirus sp</name>
    <dbReference type="NCBI Taxonomy" id="2487765"/>
    <lineage>
        <taxon>Viruses</taxon>
        <taxon>Varidnaviria</taxon>
        <taxon>Bamfordvirae</taxon>
        <taxon>Nucleocytoviricota</taxon>
        <taxon>Megaviricetes</taxon>
        <taxon>Imitervirales</taxon>
        <taxon>Mimiviridae</taxon>
        <taxon>Klosneuvirinae</taxon>
    </lineage>
</organism>
<evidence type="ECO:0000313" key="1">
    <source>
        <dbReference type="EMBL" id="AYV77729.1"/>
    </source>
</evidence>
<accession>A0A3G4ZWB9</accession>
<reference evidence="1" key="1">
    <citation type="submission" date="2018-10" db="EMBL/GenBank/DDBJ databases">
        <title>Hidden diversity of soil giant viruses.</title>
        <authorList>
            <person name="Schulz F."/>
            <person name="Alteio L."/>
            <person name="Goudeau D."/>
            <person name="Ryan E.M."/>
            <person name="Malmstrom R.R."/>
            <person name="Blanchard J."/>
            <person name="Woyke T."/>
        </authorList>
    </citation>
    <scope>NUCLEOTIDE SEQUENCE</scope>
    <source>
        <strain evidence="1">EDV1</strain>
    </source>
</reference>